<dbReference type="FunFam" id="3.40.50.1240:FF:000003">
    <property type="entry name" value="2,3-bisphosphoglycerate-dependent phosphoglycerate mutase"/>
    <property type="match status" value="1"/>
</dbReference>
<dbReference type="InterPro" id="IPR029033">
    <property type="entry name" value="His_PPase_superfam"/>
</dbReference>
<dbReference type="Gene3D" id="3.40.50.1240">
    <property type="entry name" value="Phosphoglycerate mutase-like"/>
    <property type="match status" value="1"/>
</dbReference>
<evidence type="ECO:0000256" key="8">
    <source>
        <dbReference type="PIRSR" id="PIRSR613078-2"/>
    </source>
</evidence>
<dbReference type="SMART" id="SM00855">
    <property type="entry name" value="PGAM"/>
    <property type="match status" value="1"/>
</dbReference>
<comment type="catalytic activity">
    <reaction evidence="1 6 10">
        <text>(2R)-2-phosphoglycerate = (2R)-3-phosphoglycerate</text>
        <dbReference type="Rhea" id="RHEA:15901"/>
        <dbReference type="ChEBI" id="CHEBI:58272"/>
        <dbReference type="ChEBI" id="CHEBI:58289"/>
        <dbReference type="EC" id="5.4.2.11"/>
    </reaction>
</comment>
<feature type="binding site" evidence="6 8">
    <location>
        <begin position="191"/>
        <end position="192"/>
    </location>
    <ligand>
        <name>substrate</name>
    </ligand>
</feature>
<evidence type="ECO:0000256" key="10">
    <source>
        <dbReference type="RuleBase" id="RU004512"/>
    </source>
</evidence>
<organism evidence="11 12">
    <name type="scientific">Neobittarella massiliensis</name>
    <name type="common">ex Bilen et al. 2018</name>
    <dbReference type="NCBI Taxonomy" id="2041842"/>
    <lineage>
        <taxon>Bacteria</taxon>
        <taxon>Bacillati</taxon>
        <taxon>Bacillota</taxon>
        <taxon>Clostridia</taxon>
        <taxon>Eubacteriales</taxon>
        <taxon>Oscillospiraceae</taxon>
        <taxon>Neobittarella (ex Bilen et al. 2018)</taxon>
    </lineage>
</organism>
<dbReference type="NCBIfam" id="NF010713">
    <property type="entry name" value="PRK14115.1"/>
    <property type="match status" value="1"/>
</dbReference>
<dbReference type="CDD" id="cd07067">
    <property type="entry name" value="HP_PGM_like"/>
    <property type="match status" value="1"/>
</dbReference>
<evidence type="ECO:0000313" key="11">
    <source>
        <dbReference type="EMBL" id="MBC3515769.1"/>
    </source>
</evidence>
<dbReference type="HAMAP" id="MF_01039">
    <property type="entry name" value="PGAM_GpmA"/>
    <property type="match status" value="1"/>
</dbReference>
<evidence type="ECO:0000313" key="12">
    <source>
        <dbReference type="Proteomes" id="UP000597668"/>
    </source>
</evidence>
<comment type="pathway">
    <text evidence="6 10">Carbohydrate degradation; glycolysis; pyruvate from D-glyceraldehyde 3-phosphate: step 3/5.</text>
</comment>
<accession>A0A8J6ILM5</accession>
<dbReference type="UniPathway" id="UPA00109">
    <property type="reaction ID" value="UER00186"/>
</dbReference>
<dbReference type="PROSITE" id="PS00175">
    <property type="entry name" value="PG_MUTASE"/>
    <property type="match status" value="1"/>
</dbReference>
<comment type="caution">
    <text evidence="11">The sequence shown here is derived from an EMBL/GenBank/DDBJ whole genome shotgun (WGS) entry which is preliminary data.</text>
</comment>
<evidence type="ECO:0000256" key="4">
    <source>
        <dbReference type="ARBA" id="ARBA00023152"/>
    </source>
</evidence>
<dbReference type="InterPro" id="IPR001345">
    <property type="entry name" value="PG/BPGM_mutase_AS"/>
</dbReference>
<feature type="binding site" evidence="6 8">
    <location>
        <position position="106"/>
    </location>
    <ligand>
        <name>substrate</name>
    </ligand>
</feature>
<keyword evidence="3 6" id="KW-0312">Gluconeogenesis</keyword>
<dbReference type="EMBL" id="JACOGI010000001">
    <property type="protein sequence ID" value="MBC3515769.1"/>
    <property type="molecule type" value="Genomic_DNA"/>
</dbReference>
<evidence type="ECO:0000256" key="9">
    <source>
        <dbReference type="PIRSR" id="PIRSR613078-3"/>
    </source>
</evidence>
<sequence length="259" mass="29433">MEIQRGRITVKLVLLRHGESAWNRENRFTGWTDVDLSPEGRSEAQEAGRSLEQAGFDFDLCYTSYLKRAINTLHLVLEQLDREWLPVIKSYQLNERHYGALQGLDKGETADKYGEEQVHRWQRSYTTRPPLLTPDDPRYPARLAAYRDVAPDLLPLAESLQDTVARAVPYFQLEIEPAIRAGRRVLIAAHGNSLRALVMYLEKLTPEAIAKVNLPTGVPLVYELSDTLKIRDKYYLGDRKKVAAKMQAVADQGRATQSA</sequence>
<reference evidence="11" key="1">
    <citation type="submission" date="2020-08" db="EMBL/GenBank/DDBJ databases">
        <authorList>
            <person name="Liu C."/>
            <person name="Sun Q."/>
        </authorList>
    </citation>
    <scope>NUCLEOTIDE SEQUENCE</scope>
    <source>
        <strain evidence="11">NSJ-65</strain>
    </source>
</reference>
<dbReference type="EC" id="5.4.2.11" evidence="6 10"/>
<evidence type="ECO:0000256" key="6">
    <source>
        <dbReference type="HAMAP-Rule" id="MF_01039"/>
    </source>
</evidence>
<keyword evidence="12" id="KW-1185">Reference proteome</keyword>
<comment type="caution">
    <text evidence="6">Lacks conserved residue(s) required for the propagation of feature annotation.</text>
</comment>
<protein>
    <recommendedName>
        <fullName evidence="6 10">2,3-bisphosphoglycerate-dependent phosphoglycerate mutase</fullName>
        <shortName evidence="6">BPG-dependent PGAM</shortName>
        <shortName evidence="6">PGAM</shortName>
        <shortName evidence="6">Phosphoglyceromutase</shortName>
        <shortName evidence="6">dPGM</shortName>
        <ecNumber evidence="6 10">5.4.2.11</ecNumber>
    </recommendedName>
</protein>
<feature type="binding site" evidence="6 8">
    <location>
        <position position="68"/>
    </location>
    <ligand>
        <name>substrate</name>
    </ligand>
</feature>
<feature type="active site" description="Proton donor/acceptor" evidence="6 7">
    <location>
        <position position="95"/>
    </location>
</feature>
<feature type="binding site" evidence="6 8">
    <location>
        <begin position="95"/>
        <end position="98"/>
    </location>
    <ligand>
        <name>substrate</name>
    </ligand>
</feature>
<evidence type="ECO:0000256" key="3">
    <source>
        <dbReference type="ARBA" id="ARBA00022432"/>
    </source>
</evidence>
<dbReference type="InterPro" id="IPR013078">
    <property type="entry name" value="His_Pase_superF_clade-1"/>
</dbReference>
<dbReference type="GO" id="GO:0006096">
    <property type="term" value="P:glycolytic process"/>
    <property type="evidence" value="ECO:0007669"/>
    <property type="project" value="UniProtKB-UniRule"/>
</dbReference>
<feature type="binding site" evidence="6 8">
    <location>
        <begin position="29"/>
        <end position="30"/>
    </location>
    <ligand>
        <name>substrate</name>
    </ligand>
</feature>
<dbReference type="GO" id="GO:0004619">
    <property type="term" value="F:phosphoglycerate mutase activity"/>
    <property type="evidence" value="ECO:0007669"/>
    <property type="project" value="UniProtKB-UniRule"/>
</dbReference>
<dbReference type="GO" id="GO:0006094">
    <property type="term" value="P:gluconeogenesis"/>
    <property type="evidence" value="ECO:0007669"/>
    <property type="project" value="UniProtKB-UniRule"/>
</dbReference>
<dbReference type="PANTHER" id="PTHR11931">
    <property type="entry name" value="PHOSPHOGLYCERATE MUTASE"/>
    <property type="match status" value="1"/>
</dbReference>
<dbReference type="InterPro" id="IPR005952">
    <property type="entry name" value="Phosphogly_mut1"/>
</dbReference>
<evidence type="ECO:0000256" key="5">
    <source>
        <dbReference type="ARBA" id="ARBA00023235"/>
    </source>
</evidence>
<feature type="active site" description="Tele-phosphohistidine intermediate" evidence="6 7">
    <location>
        <position position="17"/>
    </location>
</feature>
<evidence type="ECO:0000256" key="1">
    <source>
        <dbReference type="ARBA" id="ARBA00000380"/>
    </source>
</evidence>
<keyword evidence="5 6" id="KW-0413">Isomerase</keyword>
<dbReference type="SUPFAM" id="SSF53254">
    <property type="entry name" value="Phosphoglycerate mutase-like"/>
    <property type="match status" value="1"/>
</dbReference>
<proteinExistence type="inferred from homology"/>
<feature type="binding site" evidence="6 8">
    <location>
        <begin position="16"/>
        <end position="23"/>
    </location>
    <ligand>
        <name>substrate</name>
    </ligand>
</feature>
<gene>
    <name evidence="6 11" type="primary">gpmA</name>
    <name evidence="11" type="ORF">H8K20_05050</name>
</gene>
<feature type="site" description="Transition state stabilizer" evidence="6 9">
    <location>
        <position position="190"/>
    </location>
</feature>
<dbReference type="RefSeq" id="WP_186487671.1">
    <property type="nucleotide sequence ID" value="NZ_JACOGI010000001.1"/>
</dbReference>
<keyword evidence="4 6" id="KW-0324">Glycolysis</keyword>
<comment type="function">
    <text evidence="6 10">Catalyzes the interconversion of 2-phosphoglycerate and 3-phosphoglycerate.</text>
</comment>
<dbReference type="AlphaFoldDB" id="A0A8J6ILM5"/>
<dbReference type="Proteomes" id="UP000597668">
    <property type="component" value="Unassembled WGS sequence"/>
</dbReference>
<name>A0A8J6ILM5_9FIRM</name>
<evidence type="ECO:0000256" key="7">
    <source>
        <dbReference type="PIRSR" id="PIRSR613078-1"/>
    </source>
</evidence>
<comment type="similarity">
    <text evidence="2 6">Belongs to the phosphoglycerate mutase family. BPG-dependent PGAM subfamily.</text>
</comment>
<dbReference type="NCBIfam" id="TIGR01258">
    <property type="entry name" value="pgm_1"/>
    <property type="match status" value="1"/>
</dbReference>
<dbReference type="Pfam" id="PF00300">
    <property type="entry name" value="His_Phos_1"/>
    <property type="match status" value="1"/>
</dbReference>
<evidence type="ECO:0000256" key="2">
    <source>
        <dbReference type="ARBA" id="ARBA00006717"/>
    </source>
</evidence>